<keyword evidence="2" id="KW-1185">Reference proteome</keyword>
<name>A0A1C4WKJ0_9ACTN</name>
<reference evidence="2" key="1">
    <citation type="submission" date="2016-06" db="EMBL/GenBank/DDBJ databases">
        <authorList>
            <person name="Varghese N."/>
            <person name="Submissions Spin"/>
        </authorList>
    </citation>
    <scope>NUCLEOTIDE SEQUENCE [LARGE SCALE GENOMIC DNA]</scope>
    <source>
        <strain evidence="2">DSM 43168</strain>
    </source>
</reference>
<dbReference type="InterPro" id="IPR011200">
    <property type="entry name" value="UCP012608"/>
</dbReference>
<proteinExistence type="predicted"/>
<evidence type="ECO:0008006" key="3">
    <source>
        <dbReference type="Google" id="ProtNLM"/>
    </source>
</evidence>
<sequence>MTTDVDAAVAAGYVEFADREARGVSPAYERLAHAVARDGRLLALLGTVPAAKRQPNLLFAVVRLLGGPVEDPAAFGEFAAAHWPAVAAQLRTRATQTNEAGRCAALLPVLATLPQPLALLEVGASAGLCLYPDRYSYRYGDHRIGDGEPVLDCALTGVAPPARRPEVVWRAGLDLNPLDVTDPADAAWLDALVWPEHTHRRARLRAASTVAAADPPLLVRGDLVDDLPALAARAPAGATLVVFHTSVLYLVPAPRRAAFADLVRTLPGHWLANETPEVLGHGALPEPPDGTLHNVLALDGTPLAWTRPHGQAVTWFA</sequence>
<evidence type="ECO:0000313" key="1">
    <source>
        <dbReference type="EMBL" id="SCE96684.1"/>
    </source>
</evidence>
<dbReference type="AlphaFoldDB" id="A0A1C4WKJ0"/>
<dbReference type="Proteomes" id="UP000183585">
    <property type="component" value="Unassembled WGS sequence"/>
</dbReference>
<dbReference type="Pfam" id="PF10094">
    <property type="entry name" value="DUF2332"/>
    <property type="match status" value="1"/>
</dbReference>
<dbReference type="RefSeq" id="WP_074473961.1">
    <property type="nucleotide sequence ID" value="NZ_FMCT01000003.1"/>
</dbReference>
<accession>A0A1C4WKJ0</accession>
<protein>
    <recommendedName>
        <fullName evidence="3">DUF2332 domain-containing protein</fullName>
    </recommendedName>
</protein>
<evidence type="ECO:0000313" key="2">
    <source>
        <dbReference type="Proteomes" id="UP000183585"/>
    </source>
</evidence>
<organism evidence="1 2">
    <name type="scientific">Micromonospora carbonacea</name>
    <dbReference type="NCBI Taxonomy" id="47853"/>
    <lineage>
        <taxon>Bacteria</taxon>
        <taxon>Bacillati</taxon>
        <taxon>Actinomycetota</taxon>
        <taxon>Actinomycetes</taxon>
        <taxon>Micromonosporales</taxon>
        <taxon>Micromonosporaceae</taxon>
        <taxon>Micromonospora</taxon>
    </lineage>
</organism>
<dbReference type="EMBL" id="FMCT01000003">
    <property type="protein sequence ID" value="SCE96684.1"/>
    <property type="molecule type" value="Genomic_DNA"/>
</dbReference>
<gene>
    <name evidence="1" type="ORF">GA0070563_103442</name>
</gene>